<evidence type="ECO:0000256" key="7">
    <source>
        <dbReference type="ARBA" id="ARBA00032166"/>
    </source>
</evidence>
<comment type="catalytic activity">
    <reaction evidence="8">
        <text>guanosine(9) in tRNA + S-adenosyl-L-methionine = N(1)-methylguanosine(9) in tRNA + S-adenosyl-L-homocysteine + H(+)</text>
        <dbReference type="Rhea" id="RHEA:43156"/>
        <dbReference type="Rhea" id="RHEA-COMP:10367"/>
        <dbReference type="Rhea" id="RHEA-COMP:10368"/>
        <dbReference type="ChEBI" id="CHEBI:15378"/>
        <dbReference type="ChEBI" id="CHEBI:57856"/>
        <dbReference type="ChEBI" id="CHEBI:59789"/>
        <dbReference type="ChEBI" id="CHEBI:73542"/>
        <dbReference type="ChEBI" id="CHEBI:74269"/>
        <dbReference type="EC" id="2.1.1.221"/>
    </reaction>
</comment>
<dbReference type="CDD" id="cd18089">
    <property type="entry name" value="SPOUT_Trm10-like"/>
    <property type="match status" value="1"/>
</dbReference>
<evidence type="ECO:0000313" key="12">
    <source>
        <dbReference type="Proteomes" id="UP000664169"/>
    </source>
</evidence>
<dbReference type="OrthoDB" id="278300at2759"/>
<feature type="compositionally biased region" description="Polar residues" evidence="9">
    <location>
        <begin position="24"/>
        <end position="38"/>
    </location>
</feature>
<dbReference type="Proteomes" id="UP000664169">
    <property type="component" value="Unassembled WGS sequence"/>
</dbReference>
<dbReference type="PROSITE" id="PS51675">
    <property type="entry name" value="SAM_MT_TRM10"/>
    <property type="match status" value="1"/>
</dbReference>
<evidence type="ECO:0000256" key="6">
    <source>
        <dbReference type="ARBA" id="ARBA00031792"/>
    </source>
</evidence>
<feature type="compositionally biased region" description="Basic and acidic residues" evidence="9">
    <location>
        <begin position="51"/>
        <end position="62"/>
    </location>
</feature>
<evidence type="ECO:0000256" key="9">
    <source>
        <dbReference type="SAM" id="MobiDB-lite"/>
    </source>
</evidence>
<keyword evidence="4" id="KW-0808">Transferase</keyword>
<dbReference type="PANTHER" id="PTHR13563">
    <property type="entry name" value="TRNA (GUANINE-9-) METHYLTRANSFERASE"/>
    <property type="match status" value="1"/>
</dbReference>
<evidence type="ECO:0000256" key="1">
    <source>
        <dbReference type="ARBA" id="ARBA00012797"/>
    </source>
</evidence>
<dbReference type="EMBL" id="CAJPDQ010000012">
    <property type="protein sequence ID" value="CAF9917620.1"/>
    <property type="molecule type" value="Genomic_DNA"/>
</dbReference>
<dbReference type="EC" id="2.1.1.221" evidence="1"/>
<dbReference type="PANTHER" id="PTHR13563:SF13">
    <property type="entry name" value="TRNA METHYLTRANSFERASE 10 HOMOLOG A"/>
    <property type="match status" value="1"/>
</dbReference>
<proteinExistence type="predicted"/>
<accession>A0A8H3IEA5</accession>
<gene>
    <name evidence="11" type="ORF">GOMPHAMPRED_001329</name>
</gene>
<evidence type="ECO:0000259" key="10">
    <source>
        <dbReference type="PROSITE" id="PS51675"/>
    </source>
</evidence>
<protein>
    <recommendedName>
        <fullName evidence="2">tRNA (guanine(9)-N1)-methyltransferase</fullName>
        <ecNumber evidence="1">2.1.1.221</ecNumber>
    </recommendedName>
    <alternativeName>
        <fullName evidence="7">tRNA methyltransferase 10</fullName>
    </alternativeName>
    <alternativeName>
        <fullName evidence="6">tRNA(m1G9)-methyltransferase</fullName>
    </alternativeName>
</protein>
<keyword evidence="12" id="KW-1185">Reference proteome</keyword>
<evidence type="ECO:0000256" key="4">
    <source>
        <dbReference type="ARBA" id="ARBA00022679"/>
    </source>
</evidence>
<dbReference type="Gene3D" id="3.40.1280.30">
    <property type="match status" value="1"/>
</dbReference>
<dbReference type="InterPro" id="IPR007356">
    <property type="entry name" value="tRNA_m1G_MeTrfase_euk"/>
</dbReference>
<dbReference type="GO" id="GO:0005634">
    <property type="term" value="C:nucleus"/>
    <property type="evidence" value="ECO:0007669"/>
    <property type="project" value="TreeGrafter"/>
</dbReference>
<dbReference type="AlphaFoldDB" id="A0A8H3IEA5"/>
<sequence>METEERPAKIQKLEEATDLETSKQHSTGIFQDLQSQTEHMARGLPGSRLENLPEHEDKKADIDSGYTGLSKNAMKRLIKRQEWEAGRDFRKIKRKERLIAKRERLKLKKTDLEASGTNGQNVHDTVKTKARKPVSVPLTFLLDCGFDEQMHDKEIVSIGGQLTRCYSENRNASYQPTLAISSFSGRLKTRFDTVLREMQARWRSVRFEEDDFVAVAEKAKQWMREDQFSNFTECPALKTNADVSSESGEVVYLTADSDETLEELRPYSVYIIGGIVDRNRHKGICYRRAMDRGIKTAKLPIGTYMQMNSRAVLATNHVYEIMLKWLELKDWGEAFMQVIPKRKGGVLKDQDMQGSNHEDQEVASEDLDDCKEAVIEASVNTDL</sequence>
<feature type="domain" description="SAM-dependent MTase TRM10-type" evidence="10">
    <location>
        <begin position="126"/>
        <end position="346"/>
    </location>
</feature>
<evidence type="ECO:0000256" key="5">
    <source>
        <dbReference type="ARBA" id="ARBA00022691"/>
    </source>
</evidence>
<feature type="compositionally biased region" description="Basic and acidic residues" evidence="9">
    <location>
        <begin position="1"/>
        <end position="23"/>
    </location>
</feature>
<dbReference type="InterPro" id="IPR028564">
    <property type="entry name" value="MT_TRM10-typ"/>
</dbReference>
<keyword evidence="3" id="KW-0489">Methyltransferase</keyword>
<evidence type="ECO:0000256" key="3">
    <source>
        <dbReference type="ARBA" id="ARBA00022603"/>
    </source>
</evidence>
<name>A0A8H3IEA5_9LECA</name>
<evidence type="ECO:0000256" key="8">
    <source>
        <dbReference type="ARBA" id="ARBA00048434"/>
    </source>
</evidence>
<dbReference type="InterPro" id="IPR038459">
    <property type="entry name" value="MT_TRM10-typ_sf"/>
</dbReference>
<organism evidence="11 12">
    <name type="scientific">Gomphillus americanus</name>
    <dbReference type="NCBI Taxonomy" id="1940652"/>
    <lineage>
        <taxon>Eukaryota</taxon>
        <taxon>Fungi</taxon>
        <taxon>Dikarya</taxon>
        <taxon>Ascomycota</taxon>
        <taxon>Pezizomycotina</taxon>
        <taxon>Lecanoromycetes</taxon>
        <taxon>OSLEUM clade</taxon>
        <taxon>Ostropomycetidae</taxon>
        <taxon>Ostropales</taxon>
        <taxon>Graphidaceae</taxon>
        <taxon>Gomphilloideae</taxon>
        <taxon>Gomphillus</taxon>
    </lineage>
</organism>
<comment type="caution">
    <text evidence="11">The sequence shown here is derived from an EMBL/GenBank/DDBJ whole genome shotgun (WGS) entry which is preliminary data.</text>
</comment>
<dbReference type="GO" id="GO:0002939">
    <property type="term" value="P:tRNA N1-guanine methylation"/>
    <property type="evidence" value="ECO:0007669"/>
    <property type="project" value="TreeGrafter"/>
</dbReference>
<evidence type="ECO:0000256" key="2">
    <source>
        <dbReference type="ARBA" id="ARBA00020451"/>
    </source>
</evidence>
<evidence type="ECO:0000313" key="11">
    <source>
        <dbReference type="EMBL" id="CAF9917620.1"/>
    </source>
</evidence>
<reference evidence="11" key="1">
    <citation type="submission" date="2021-03" db="EMBL/GenBank/DDBJ databases">
        <authorList>
            <person name="Tagirdzhanova G."/>
        </authorList>
    </citation>
    <scope>NUCLEOTIDE SEQUENCE</scope>
</reference>
<dbReference type="GO" id="GO:0000049">
    <property type="term" value="F:tRNA binding"/>
    <property type="evidence" value="ECO:0007669"/>
    <property type="project" value="TreeGrafter"/>
</dbReference>
<dbReference type="GO" id="GO:0052905">
    <property type="term" value="F:tRNA (guanosine(9)-N1)-methyltransferase activity"/>
    <property type="evidence" value="ECO:0007669"/>
    <property type="project" value="UniProtKB-EC"/>
</dbReference>
<feature type="region of interest" description="Disordered" evidence="9">
    <location>
        <begin position="1"/>
        <end position="66"/>
    </location>
</feature>
<keyword evidence="5" id="KW-0949">S-adenosyl-L-methionine</keyword>